<dbReference type="SUPFAM" id="SSF51905">
    <property type="entry name" value="FAD/NAD(P)-binding domain"/>
    <property type="match status" value="1"/>
</dbReference>
<dbReference type="Pfam" id="PF00890">
    <property type="entry name" value="FAD_binding_2"/>
    <property type="match status" value="1"/>
</dbReference>
<dbReference type="NCBIfam" id="NF004900">
    <property type="entry name" value="PRK06263.1"/>
    <property type="match status" value="1"/>
</dbReference>
<dbReference type="Gene3D" id="1.20.58.100">
    <property type="entry name" value="Fumarate reductase/succinate dehydrogenase flavoprotein-like, C-terminal domain"/>
    <property type="match status" value="1"/>
</dbReference>
<accession>H1YZN7</accession>
<dbReference type="GO" id="GO:0016491">
    <property type="term" value="F:oxidoreductase activity"/>
    <property type="evidence" value="ECO:0007669"/>
    <property type="project" value="UniProtKB-KW"/>
</dbReference>
<dbReference type="SUPFAM" id="SSF56425">
    <property type="entry name" value="Succinate dehydrogenase/fumarate reductase flavoprotein, catalytic domain"/>
    <property type="match status" value="1"/>
</dbReference>
<protein>
    <submittedName>
        <fullName evidence="6">Fumarate reductase/succinate dehydrogenase flavoprotein domain protein</fullName>
    </submittedName>
</protein>
<keyword evidence="1" id="KW-0285">Flavoprotein</keyword>
<keyword evidence="7" id="KW-1185">Reference proteome</keyword>
<dbReference type="AlphaFoldDB" id="H1YZN7"/>
<dbReference type="STRING" id="937775.Metlim_3058"/>
<dbReference type="Gene3D" id="3.50.50.60">
    <property type="entry name" value="FAD/NAD(P)-binding domain"/>
    <property type="match status" value="1"/>
</dbReference>
<dbReference type="PANTHER" id="PTHR11632">
    <property type="entry name" value="SUCCINATE DEHYDROGENASE 2 FLAVOPROTEIN SUBUNIT"/>
    <property type="match status" value="1"/>
</dbReference>
<dbReference type="GO" id="GO:0044281">
    <property type="term" value="P:small molecule metabolic process"/>
    <property type="evidence" value="ECO:0007669"/>
    <property type="project" value="UniProtKB-ARBA"/>
</dbReference>
<evidence type="ECO:0000256" key="1">
    <source>
        <dbReference type="ARBA" id="ARBA00022630"/>
    </source>
</evidence>
<feature type="domain" description="Fumarate reductase/succinate dehydrogenase flavoprotein-like C-terminal" evidence="5">
    <location>
        <begin position="461"/>
        <end position="540"/>
    </location>
</feature>
<evidence type="ECO:0000256" key="2">
    <source>
        <dbReference type="ARBA" id="ARBA00023002"/>
    </source>
</evidence>
<dbReference type="SUPFAM" id="SSF46977">
    <property type="entry name" value="Succinate dehydrogenase/fumarate reductase flavoprotein C-terminal domain"/>
    <property type="match status" value="1"/>
</dbReference>
<sequence>MLINYFFMSFQNILDHNMVSENSEYGDYNRKVLSCHVLVIGSGGSGTRAAIEASQFGETILVTRTIAGKGGCTTMAEGGYNAVMKEDDSCPMHEEDTLKGGAYLNDPKLVDVLVNESPERMNDLVKWGAVFDVTAEREIAQRPFGGQRFPRTCYAGDRTGHEIMMTLIERLRISDVKVLAEVTVIELLKRGDIVCGAAAVDINGNLVIIEADAVVLATGGGTQVYDISTNCATGNGQGFAMGYRAGAELIDMEMVQFHPTGAVHPYDARGRLITEAVRGEGGLLKDSKGRRFMEKYDPERMELSTRDVVSRAIATEISEGRGTDRGGVYLDVSHLDDKDIEEKLPVMLEQFLQSGVDIRNEPMEVAPTAHHIMGGLRITPECRTTVKGLFACGEVAGGVHGANRLGGNALADTQVFGRRAGFYAGNEPDMEKVADEHQIGIIRQKLDSYLSGDTNPAEIKRRLKRVMWDDAGIFRTGEKLKTALKEIAELKKLKPKAAESGSFIDCWTVQDMLEVAELIVKGAIMREESRGAHVRTDIETAWTPEKSPFGHTFQSISRSGIEKKEVL</sequence>
<dbReference type="FunCoup" id="H1YZN7">
    <property type="interactions" value="142"/>
</dbReference>
<feature type="active site" description="Proton acceptor" evidence="3">
    <location>
        <position position="306"/>
    </location>
</feature>
<dbReference type="FunFam" id="3.90.700.10:FF:000002">
    <property type="entry name" value="L-aspartate oxidase"/>
    <property type="match status" value="1"/>
</dbReference>
<dbReference type="PIRSF" id="PIRSF000171">
    <property type="entry name" value="SDHA_APRA_LASPO"/>
    <property type="match status" value="1"/>
</dbReference>
<dbReference type="EMBL" id="CM001436">
    <property type="protein sequence ID" value="EHQ37090.1"/>
    <property type="molecule type" value="Genomic_DNA"/>
</dbReference>
<dbReference type="PRINTS" id="PR00368">
    <property type="entry name" value="FADPNR"/>
</dbReference>
<gene>
    <name evidence="6" type="ORF">Metlim_3058</name>
</gene>
<dbReference type="InterPro" id="IPR015939">
    <property type="entry name" value="Fum_Rdtase/Succ_DH_flav-like_C"/>
</dbReference>
<dbReference type="InterPro" id="IPR027477">
    <property type="entry name" value="Succ_DH/fumarate_Rdtase_cat_sf"/>
</dbReference>
<dbReference type="InterPro" id="IPR037099">
    <property type="entry name" value="Fum_R/Succ_DH_flav-like_C_sf"/>
</dbReference>
<organism evidence="6 7">
    <name type="scientific">Methanoplanus limicola DSM 2279</name>
    <dbReference type="NCBI Taxonomy" id="937775"/>
    <lineage>
        <taxon>Archaea</taxon>
        <taxon>Methanobacteriati</taxon>
        <taxon>Methanobacteriota</taxon>
        <taxon>Stenosarchaea group</taxon>
        <taxon>Methanomicrobia</taxon>
        <taxon>Methanomicrobiales</taxon>
        <taxon>Methanomicrobiaceae</taxon>
        <taxon>Methanoplanus</taxon>
    </lineage>
</organism>
<evidence type="ECO:0000259" key="5">
    <source>
        <dbReference type="Pfam" id="PF02910"/>
    </source>
</evidence>
<dbReference type="InterPro" id="IPR003953">
    <property type="entry name" value="FAD-dep_OxRdtase_2_FAD-bd"/>
</dbReference>
<evidence type="ECO:0000313" key="7">
    <source>
        <dbReference type="Proteomes" id="UP000005741"/>
    </source>
</evidence>
<dbReference type="HOGENOM" id="CLU_014312_8_1_2"/>
<dbReference type="Pfam" id="PF02910">
    <property type="entry name" value="Succ_DH_flav_C"/>
    <property type="match status" value="1"/>
</dbReference>
<reference evidence="6 7" key="1">
    <citation type="submission" date="2011-10" db="EMBL/GenBank/DDBJ databases">
        <title>The Improved High-Quality Draft genome of Methanoplanus limicola DSM 2279.</title>
        <authorList>
            <consortium name="US DOE Joint Genome Institute (JGI-PGF)"/>
            <person name="Lucas S."/>
            <person name="Copeland A."/>
            <person name="Lapidus A."/>
            <person name="Glavina del Rio T."/>
            <person name="Dalin E."/>
            <person name="Tice H."/>
            <person name="Bruce D."/>
            <person name="Goodwin L."/>
            <person name="Pitluck S."/>
            <person name="Peters L."/>
            <person name="Mikhailova N."/>
            <person name="Lu M."/>
            <person name="Kyrpides N."/>
            <person name="Mavromatis K."/>
            <person name="Ivanova N."/>
            <person name="Markowitz V."/>
            <person name="Cheng J.-F."/>
            <person name="Hugenholtz P."/>
            <person name="Woyke T."/>
            <person name="Wu D."/>
            <person name="Wirth R."/>
            <person name="Brambilla E.-M."/>
            <person name="Klenk H.-P."/>
            <person name="Eisen J.A."/>
        </authorList>
    </citation>
    <scope>NUCLEOTIDE SEQUENCE [LARGE SCALE GENOMIC DNA]</scope>
    <source>
        <strain evidence="6 7">DSM 2279</strain>
    </source>
</reference>
<dbReference type="Proteomes" id="UP000005741">
    <property type="component" value="Chromosome"/>
</dbReference>
<dbReference type="InterPro" id="IPR030664">
    <property type="entry name" value="SdhA/FrdA/AprA"/>
</dbReference>
<dbReference type="Gene3D" id="3.90.700.10">
    <property type="entry name" value="Succinate dehydrogenase/fumarate reductase flavoprotein, catalytic domain"/>
    <property type="match status" value="1"/>
</dbReference>
<evidence type="ECO:0000259" key="4">
    <source>
        <dbReference type="Pfam" id="PF00890"/>
    </source>
</evidence>
<dbReference type="PATRIC" id="fig|937775.9.peg.3425"/>
<evidence type="ECO:0000313" key="6">
    <source>
        <dbReference type="EMBL" id="EHQ37090.1"/>
    </source>
</evidence>
<name>H1YZN7_9EURY</name>
<dbReference type="PRINTS" id="PR00411">
    <property type="entry name" value="PNDRDTASEI"/>
</dbReference>
<keyword evidence="2" id="KW-0560">Oxidoreductase</keyword>
<dbReference type="InParanoid" id="H1YZN7"/>
<feature type="domain" description="FAD-dependent oxidoreductase 2 FAD-binding" evidence="4">
    <location>
        <begin position="36"/>
        <end position="410"/>
    </location>
</feature>
<evidence type="ECO:0000256" key="3">
    <source>
        <dbReference type="PIRSR" id="PIRSR000171-1"/>
    </source>
</evidence>
<proteinExistence type="predicted"/>
<dbReference type="PANTHER" id="PTHR11632:SF51">
    <property type="entry name" value="SUCCINATE DEHYDROGENASE [UBIQUINONE] FLAVOPROTEIN SUBUNIT, MITOCHONDRIAL"/>
    <property type="match status" value="1"/>
</dbReference>
<dbReference type="InterPro" id="IPR036188">
    <property type="entry name" value="FAD/NAD-bd_sf"/>
</dbReference>